<name>W0EG64_9FIRM</name>
<evidence type="ECO:0000313" key="1">
    <source>
        <dbReference type="EMBL" id="AHF08513.1"/>
    </source>
</evidence>
<dbReference type="HOGENOM" id="CLU_2933851_0_0_9"/>
<dbReference type="InterPro" id="IPR019271">
    <property type="entry name" value="DUF2284_metal-binding"/>
</dbReference>
<dbReference type="EMBL" id="CP007032">
    <property type="protein sequence ID" value="AHF08513.1"/>
    <property type="molecule type" value="Genomic_DNA"/>
</dbReference>
<gene>
    <name evidence="1" type="ORF">DESME_05875</name>
</gene>
<keyword evidence="2" id="KW-1185">Reference proteome</keyword>
<accession>W0EG64</accession>
<dbReference type="Proteomes" id="UP000010847">
    <property type="component" value="Chromosome"/>
</dbReference>
<dbReference type="OrthoDB" id="5420534at2"/>
<dbReference type="KEGG" id="dmt:DESME_05875"/>
<proteinExistence type="predicted"/>
<reference evidence="1 2" key="1">
    <citation type="submission" date="2013-12" db="EMBL/GenBank/DDBJ databases">
        <authorList>
            <consortium name="DOE Joint Genome Institute"/>
            <person name="Smidt H."/>
            <person name="Huntemann M."/>
            <person name="Han J."/>
            <person name="Chen A."/>
            <person name="Kyrpides N."/>
            <person name="Mavromatis K."/>
            <person name="Markowitz V."/>
            <person name="Palaniappan K."/>
            <person name="Ivanova N."/>
            <person name="Schaumberg A."/>
            <person name="Pati A."/>
            <person name="Liolios K."/>
            <person name="Nordberg H.P."/>
            <person name="Cantor M.N."/>
            <person name="Hua S.X."/>
            <person name="Woyke T."/>
        </authorList>
    </citation>
    <scope>NUCLEOTIDE SEQUENCE [LARGE SCALE GENOMIC DNA]</scope>
    <source>
        <strain evidence="2">DSM 15288</strain>
    </source>
</reference>
<protein>
    <submittedName>
        <fullName evidence="1">Uncharacterized protein</fullName>
    </submittedName>
</protein>
<dbReference type="RefSeq" id="WP_006715701.1">
    <property type="nucleotide sequence ID" value="NZ_CP007032.1"/>
</dbReference>
<dbReference type="AlphaFoldDB" id="W0EG64"/>
<dbReference type="Pfam" id="PF10050">
    <property type="entry name" value="DUF2284"/>
    <property type="match status" value="1"/>
</dbReference>
<organism evidence="1 2">
    <name type="scientific">Desulfitobacterium metallireducens DSM 15288</name>
    <dbReference type="NCBI Taxonomy" id="871968"/>
    <lineage>
        <taxon>Bacteria</taxon>
        <taxon>Bacillati</taxon>
        <taxon>Bacillota</taxon>
        <taxon>Clostridia</taxon>
        <taxon>Eubacteriales</taxon>
        <taxon>Desulfitobacteriaceae</taxon>
        <taxon>Desulfitobacterium</taxon>
    </lineage>
</organism>
<evidence type="ECO:0000313" key="2">
    <source>
        <dbReference type="Proteomes" id="UP000010847"/>
    </source>
</evidence>
<sequence>MDFMNALKFLISNKPCRFPDKAILSLEAYCIDVTILANLCNMQYINGQNTVTYLSFSIQI</sequence>